<reference evidence="4 5" key="1">
    <citation type="submission" date="2023-02" db="EMBL/GenBank/DDBJ databases">
        <title>LHISI_Scaffold_Assembly.</title>
        <authorList>
            <person name="Stuart O.P."/>
            <person name="Cleave R."/>
            <person name="Magrath M.J.L."/>
            <person name="Mikheyev A.S."/>
        </authorList>
    </citation>
    <scope>NUCLEOTIDE SEQUENCE [LARGE SCALE GENOMIC DNA]</scope>
    <source>
        <strain evidence="4">Daus_M_001</strain>
        <tissue evidence="4">Leg muscle</tissue>
    </source>
</reference>
<accession>A0ABQ9HYX7</accession>
<sequence>MARKEWARSDVEELISDYVSRPVLRGINTTEYRNRCRKHDALKELAEKYKTEIQEVKRKIHNLHNQFNSEFKKSQKNKSGQGTDEKCVSKGPHYQDSQLTDTLDNETKTLNDDDQDNAAVLSYVKETRRVKMEHIYSHPTCQKEKSYTYRQAFYDDRKGI</sequence>
<name>A0ABQ9HYX7_9NEOP</name>
<evidence type="ECO:0000313" key="4">
    <source>
        <dbReference type="EMBL" id="KAJ8889588.1"/>
    </source>
</evidence>
<feature type="coiled-coil region" evidence="1">
    <location>
        <begin position="39"/>
        <end position="66"/>
    </location>
</feature>
<dbReference type="InterPro" id="IPR006578">
    <property type="entry name" value="MADF-dom"/>
</dbReference>
<dbReference type="EMBL" id="JARBHB010000003">
    <property type="protein sequence ID" value="KAJ8889588.1"/>
    <property type="molecule type" value="Genomic_DNA"/>
</dbReference>
<dbReference type="SMART" id="SM00595">
    <property type="entry name" value="MADF"/>
    <property type="match status" value="1"/>
</dbReference>
<dbReference type="Proteomes" id="UP001159363">
    <property type="component" value="Chromosome 3"/>
</dbReference>
<comment type="caution">
    <text evidence="4">The sequence shown here is derived from an EMBL/GenBank/DDBJ whole genome shotgun (WGS) entry which is preliminary data.</text>
</comment>
<evidence type="ECO:0000256" key="1">
    <source>
        <dbReference type="SAM" id="Coils"/>
    </source>
</evidence>
<protein>
    <recommendedName>
        <fullName evidence="3">MADF domain-containing protein</fullName>
    </recommendedName>
</protein>
<keyword evidence="5" id="KW-1185">Reference proteome</keyword>
<gene>
    <name evidence="4" type="ORF">PR048_009088</name>
</gene>
<proteinExistence type="predicted"/>
<feature type="domain" description="MADF" evidence="3">
    <location>
        <begin position="14"/>
        <end position="81"/>
    </location>
</feature>
<dbReference type="PANTHER" id="PTHR21505">
    <property type="entry name" value="MADF DOMAIN-CONTAINING PROTEIN-RELATED"/>
    <property type="match status" value="1"/>
</dbReference>
<evidence type="ECO:0000256" key="2">
    <source>
        <dbReference type="SAM" id="MobiDB-lite"/>
    </source>
</evidence>
<organism evidence="4 5">
    <name type="scientific">Dryococelus australis</name>
    <dbReference type="NCBI Taxonomy" id="614101"/>
    <lineage>
        <taxon>Eukaryota</taxon>
        <taxon>Metazoa</taxon>
        <taxon>Ecdysozoa</taxon>
        <taxon>Arthropoda</taxon>
        <taxon>Hexapoda</taxon>
        <taxon>Insecta</taxon>
        <taxon>Pterygota</taxon>
        <taxon>Neoptera</taxon>
        <taxon>Polyneoptera</taxon>
        <taxon>Phasmatodea</taxon>
        <taxon>Verophasmatodea</taxon>
        <taxon>Anareolatae</taxon>
        <taxon>Phasmatidae</taxon>
        <taxon>Eurycanthinae</taxon>
        <taxon>Dryococelus</taxon>
    </lineage>
</organism>
<evidence type="ECO:0000259" key="3">
    <source>
        <dbReference type="Pfam" id="PF10545"/>
    </source>
</evidence>
<keyword evidence="1" id="KW-0175">Coiled coil</keyword>
<evidence type="ECO:0000313" key="5">
    <source>
        <dbReference type="Proteomes" id="UP001159363"/>
    </source>
</evidence>
<feature type="region of interest" description="Disordered" evidence="2">
    <location>
        <begin position="66"/>
        <end position="114"/>
    </location>
</feature>
<dbReference type="Pfam" id="PF10545">
    <property type="entry name" value="MADF_DNA_bdg"/>
    <property type="match status" value="1"/>
</dbReference>
<dbReference type="PANTHER" id="PTHR21505:SF12">
    <property type="entry name" value="MADF DOMAIN-CONTAINING PROTEIN-RELATED"/>
    <property type="match status" value="1"/>
</dbReference>